<dbReference type="PANTHER" id="PTHR35562:SF2">
    <property type="entry name" value="DNA ENDONUCLEASE SMRA-RELATED"/>
    <property type="match status" value="1"/>
</dbReference>
<dbReference type="AlphaFoldDB" id="A0A4Q1KGS6"/>
<dbReference type="Pfam" id="PF01713">
    <property type="entry name" value="Smr"/>
    <property type="match status" value="1"/>
</dbReference>
<reference evidence="4" key="1">
    <citation type="submission" date="2019-01" db="EMBL/GenBank/DDBJ databases">
        <title>Cytophagaceae bacterium strain CAR-16.</title>
        <authorList>
            <person name="Chen W.-M."/>
        </authorList>
    </citation>
    <scope>NUCLEOTIDE SEQUENCE [LARGE SCALE GENOMIC DNA]</scope>
    <source>
        <strain evidence="4">CHR27</strain>
    </source>
</reference>
<feature type="region of interest" description="Disordered" evidence="1">
    <location>
        <begin position="25"/>
        <end position="70"/>
    </location>
</feature>
<dbReference type="InterPro" id="IPR002625">
    <property type="entry name" value="Smr_dom"/>
</dbReference>
<evidence type="ECO:0000313" key="4">
    <source>
        <dbReference type="Proteomes" id="UP000290958"/>
    </source>
</evidence>
<dbReference type="PANTHER" id="PTHR35562">
    <property type="entry name" value="DNA ENDONUCLEASE SMRA-RELATED"/>
    <property type="match status" value="1"/>
</dbReference>
<evidence type="ECO:0000313" key="3">
    <source>
        <dbReference type="EMBL" id="RXR28289.1"/>
    </source>
</evidence>
<keyword evidence="4" id="KW-1185">Reference proteome</keyword>
<evidence type="ECO:0000256" key="1">
    <source>
        <dbReference type="SAM" id="MobiDB-lite"/>
    </source>
</evidence>
<protein>
    <submittedName>
        <fullName evidence="3">DNA mismatch repair protein MutS</fullName>
    </submittedName>
</protein>
<accession>A0A4Q1KGS6</accession>
<gene>
    <name evidence="3" type="ORF">EQG66_10860</name>
</gene>
<proteinExistence type="predicted"/>
<dbReference type="RefSeq" id="WP_129404649.1">
    <property type="nucleotide sequence ID" value="NZ_SBKP01000010.1"/>
</dbReference>
<sequence length="182" mass="19396">MPPRRLSPEEREIWARLARSVTPLAGRIVSPDPTPMQTAVAPKAAPGSQLSREAPARPAPPHRPAPAPVLDSSWERRIGNGTLAPDVTIDLHGHTLDTAHQRLNHALGTAIARGHRVLLVVTGNPRPAHVGPLGHKARGAIRAEIGDWLALSGHADGIASVRTAHPRHGGKGALYIILRRKS</sequence>
<comment type="caution">
    <text evidence="3">The sequence shown here is derived from an EMBL/GenBank/DDBJ whole genome shotgun (WGS) entry which is preliminary data.</text>
</comment>
<feature type="compositionally biased region" description="Pro residues" evidence="1">
    <location>
        <begin position="57"/>
        <end position="67"/>
    </location>
</feature>
<dbReference type="EMBL" id="SBKP01000010">
    <property type="protein sequence ID" value="RXR28289.1"/>
    <property type="molecule type" value="Genomic_DNA"/>
</dbReference>
<dbReference type="Proteomes" id="UP000290958">
    <property type="component" value="Unassembled WGS sequence"/>
</dbReference>
<dbReference type="Gene3D" id="3.30.1370.110">
    <property type="match status" value="1"/>
</dbReference>
<name>A0A4Q1KGS6_9SPHN</name>
<dbReference type="SUPFAM" id="SSF160443">
    <property type="entry name" value="SMR domain-like"/>
    <property type="match status" value="1"/>
</dbReference>
<dbReference type="InterPro" id="IPR036063">
    <property type="entry name" value="Smr_dom_sf"/>
</dbReference>
<dbReference type="OrthoDB" id="7165597at2"/>
<organism evidence="3 4">
    <name type="scientific">Sphingobium fluviale</name>
    <dbReference type="NCBI Taxonomy" id="2506423"/>
    <lineage>
        <taxon>Bacteria</taxon>
        <taxon>Pseudomonadati</taxon>
        <taxon>Pseudomonadota</taxon>
        <taxon>Alphaproteobacteria</taxon>
        <taxon>Sphingomonadales</taxon>
        <taxon>Sphingomonadaceae</taxon>
        <taxon>Sphingobium</taxon>
    </lineage>
</organism>
<dbReference type="PROSITE" id="PS50828">
    <property type="entry name" value="SMR"/>
    <property type="match status" value="1"/>
</dbReference>
<feature type="domain" description="Smr" evidence="2">
    <location>
        <begin position="89"/>
        <end position="179"/>
    </location>
</feature>
<evidence type="ECO:0000259" key="2">
    <source>
        <dbReference type="PROSITE" id="PS50828"/>
    </source>
</evidence>